<dbReference type="PANTHER" id="PTHR35303">
    <property type="entry name" value="OS02G0197800 PROTEIN"/>
    <property type="match status" value="1"/>
</dbReference>
<dbReference type="InterPro" id="IPR038492">
    <property type="entry name" value="GBBH-like_N_sf"/>
</dbReference>
<proteinExistence type="predicted"/>
<keyword evidence="1" id="KW-0479">Metal-binding</keyword>
<sequence length="112" mass="12532">MLRSREEKKRRRPARIELGEQELLISWQDGHRSSHALQDLRLQCPCATCGEARGKPHGPQLVGVELPLVTTGVVNPTSEAKGFDPVGRYGIKIHWADGHGAGIYTFEMLRDF</sequence>
<keyword evidence="2" id="KW-0408">Iron</keyword>
<evidence type="ECO:0000256" key="2">
    <source>
        <dbReference type="ARBA" id="ARBA00023004"/>
    </source>
</evidence>
<dbReference type="AlphaFoldDB" id="A0A382QUJ3"/>
<name>A0A382QUJ3_9ZZZZ</name>
<evidence type="ECO:0000313" key="4">
    <source>
        <dbReference type="EMBL" id="SVC89174.1"/>
    </source>
</evidence>
<reference evidence="4" key="1">
    <citation type="submission" date="2018-05" db="EMBL/GenBank/DDBJ databases">
        <authorList>
            <person name="Lanie J.A."/>
            <person name="Ng W.-L."/>
            <person name="Kazmierczak K.M."/>
            <person name="Andrzejewski T.M."/>
            <person name="Davidsen T.M."/>
            <person name="Wayne K.J."/>
            <person name="Tettelin H."/>
            <person name="Glass J.I."/>
            <person name="Rusch D."/>
            <person name="Podicherti R."/>
            <person name="Tsui H.-C.T."/>
            <person name="Winkler M.E."/>
        </authorList>
    </citation>
    <scope>NUCLEOTIDE SEQUENCE</scope>
</reference>
<protein>
    <recommendedName>
        <fullName evidence="3">Gamma-butyrobetaine hydroxylase-like N-terminal domain-containing protein</fullName>
    </recommendedName>
</protein>
<accession>A0A382QUJ3</accession>
<feature type="non-terminal residue" evidence="4">
    <location>
        <position position="112"/>
    </location>
</feature>
<evidence type="ECO:0000259" key="3">
    <source>
        <dbReference type="Pfam" id="PF06155"/>
    </source>
</evidence>
<feature type="domain" description="Gamma-butyrobetaine hydroxylase-like N-terminal" evidence="3">
    <location>
        <begin position="19"/>
        <end position="110"/>
    </location>
</feature>
<gene>
    <name evidence="4" type="ORF">METZ01_LOCUS342028</name>
</gene>
<evidence type="ECO:0000256" key="1">
    <source>
        <dbReference type="ARBA" id="ARBA00022723"/>
    </source>
</evidence>
<organism evidence="4">
    <name type="scientific">marine metagenome</name>
    <dbReference type="NCBI Taxonomy" id="408172"/>
    <lineage>
        <taxon>unclassified sequences</taxon>
        <taxon>metagenomes</taxon>
        <taxon>ecological metagenomes</taxon>
    </lineage>
</organism>
<dbReference type="Gene3D" id="3.30.2020.30">
    <property type="match status" value="1"/>
</dbReference>
<dbReference type="InterPro" id="IPR010376">
    <property type="entry name" value="GBBH-like_N"/>
</dbReference>
<dbReference type="Pfam" id="PF06155">
    <property type="entry name" value="GBBH-like_N"/>
    <property type="match status" value="1"/>
</dbReference>
<dbReference type="EMBL" id="UINC01117029">
    <property type="protein sequence ID" value="SVC89174.1"/>
    <property type="molecule type" value="Genomic_DNA"/>
</dbReference>
<dbReference type="GO" id="GO:0046872">
    <property type="term" value="F:metal ion binding"/>
    <property type="evidence" value="ECO:0007669"/>
    <property type="project" value="UniProtKB-KW"/>
</dbReference>